<protein>
    <submittedName>
        <fullName evidence="5">AraC-type DNA-binding protein</fullName>
    </submittedName>
</protein>
<dbReference type="InterPro" id="IPR020449">
    <property type="entry name" value="Tscrpt_reg_AraC-type_HTH"/>
</dbReference>
<evidence type="ECO:0000313" key="6">
    <source>
        <dbReference type="Proteomes" id="UP000198718"/>
    </source>
</evidence>
<dbReference type="InterPro" id="IPR037923">
    <property type="entry name" value="HTH-like"/>
</dbReference>
<dbReference type="InterPro" id="IPR009057">
    <property type="entry name" value="Homeodomain-like_sf"/>
</dbReference>
<dbReference type="Pfam" id="PF02311">
    <property type="entry name" value="AraC_binding"/>
    <property type="match status" value="1"/>
</dbReference>
<dbReference type="EMBL" id="FNFP01000005">
    <property type="protein sequence ID" value="SDK91232.1"/>
    <property type="molecule type" value="Genomic_DNA"/>
</dbReference>
<dbReference type="PANTHER" id="PTHR43280">
    <property type="entry name" value="ARAC-FAMILY TRANSCRIPTIONAL REGULATOR"/>
    <property type="match status" value="1"/>
</dbReference>
<dbReference type="AlphaFoldDB" id="A0A1G9FSA9"/>
<name>A0A1G9FSA9_9FIRM</name>
<dbReference type="Gene3D" id="1.10.10.60">
    <property type="entry name" value="Homeodomain-like"/>
    <property type="match status" value="1"/>
</dbReference>
<evidence type="ECO:0000259" key="4">
    <source>
        <dbReference type="PROSITE" id="PS01124"/>
    </source>
</evidence>
<keyword evidence="2 5" id="KW-0238">DNA-binding</keyword>
<evidence type="ECO:0000256" key="2">
    <source>
        <dbReference type="ARBA" id="ARBA00023125"/>
    </source>
</evidence>
<keyword evidence="1" id="KW-0805">Transcription regulation</keyword>
<keyword evidence="3" id="KW-0804">Transcription</keyword>
<dbReference type="SUPFAM" id="SSF51215">
    <property type="entry name" value="Regulatory protein AraC"/>
    <property type="match status" value="1"/>
</dbReference>
<dbReference type="Proteomes" id="UP000198718">
    <property type="component" value="Unassembled WGS sequence"/>
</dbReference>
<evidence type="ECO:0000256" key="1">
    <source>
        <dbReference type="ARBA" id="ARBA00023015"/>
    </source>
</evidence>
<dbReference type="RefSeq" id="WP_090553770.1">
    <property type="nucleotide sequence ID" value="NZ_FNFP01000005.1"/>
</dbReference>
<dbReference type="PRINTS" id="PR00032">
    <property type="entry name" value="HTHARAC"/>
</dbReference>
<dbReference type="InterPro" id="IPR018060">
    <property type="entry name" value="HTH_AraC"/>
</dbReference>
<gene>
    <name evidence="5" type="ORF">SAMN05660472_02231</name>
</gene>
<dbReference type="GO" id="GO:0003700">
    <property type="term" value="F:DNA-binding transcription factor activity"/>
    <property type="evidence" value="ECO:0007669"/>
    <property type="project" value="InterPro"/>
</dbReference>
<dbReference type="STRING" id="393762.SAMN05660472_02231"/>
<reference evidence="5 6" key="1">
    <citation type="submission" date="2016-10" db="EMBL/GenBank/DDBJ databases">
        <authorList>
            <person name="de Groot N.N."/>
        </authorList>
    </citation>
    <scope>NUCLEOTIDE SEQUENCE [LARGE SCALE GENOMIC DNA]</scope>
    <source>
        <strain evidence="5 6">DSM 18346</strain>
    </source>
</reference>
<dbReference type="PANTHER" id="PTHR43280:SF2">
    <property type="entry name" value="HTH-TYPE TRANSCRIPTIONAL REGULATOR EXSA"/>
    <property type="match status" value="1"/>
</dbReference>
<dbReference type="SUPFAM" id="SSF46689">
    <property type="entry name" value="Homeodomain-like"/>
    <property type="match status" value="2"/>
</dbReference>
<dbReference type="GO" id="GO:0043565">
    <property type="term" value="F:sequence-specific DNA binding"/>
    <property type="evidence" value="ECO:0007669"/>
    <property type="project" value="InterPro"/>
</dbReference>
<dbReference type="PROSITE" id="PS01124">
    <property type="entry name" value="HTH_ARAC_FAMILY_2"/>
    <property type="match status" value="1"/>
</dbReference>
<dbReference type="InterPro" id="IPR003313">
    <property type="entry name" value="AraC-bd"/>
</dbReference>
<evidence type="ECO:0000313" key="5">
    <source>
        <dbReference type="EMBL" id="SDK91232.1"/>
    </source>
</evidence>
<organism evidence="5 6">
    <name type="scientific">Natronincola ferrireducens</name>
    <dbReference type="NCBI Taxonomy" id="393762"/>
    <lineage>
        <taxon>Bacteria</taxon>
        <taxon>Bacillati</taxon>
        <taxon>Bacillota</taxon>
        <taxon>Clostridia</taxon>
        <taxon>Peptostreptococcales</taxon>
        <taxon>Natronincolaceae</taxon>
        <taxon>Natronincola</taxon>
    </lineage>
</organism>
<dbReference type="Pfam" id="PF12833">
    <property type="entry name" value="HTH_18"/>
    <property type="match status" value="1"/>
</dbReference>
<evidence type="ECO:0000256" key="3">
    <source>
        <dbReference type="ARBA" id="ARBA00023163"/>
    </source>
</evidence>
<feature type="domain" description="HTH araC/xylS-type" evidence="4">
    <location>
        <begin position="190"/>
        <end position="288"/>
    </location>
</feature>
<proteinExistence type="predicted"/>
<dbReference type="SMART" id="SM00342">
    <property type="entry name" value="HTH_ARAC"/>
    <property type="match status" value="1"/>
</dbReference>
<keyword evidence="6" id="KW-1185">Reference proteome</keyword>
<sequence length="309" mass="36180">MKTVYGSKSMYKDSLTKKLEEFDYSLLQFGVLEKCTKDTISNEISTSFKAIVFTEGKCIIQYQETEYFLTKGDVLLLSPYIMYNTHFLDKVSVKYYYLYFDVIPDRKRSEFAQLFRCDGLAIYPKLVSDHVFPMIESSYKNIQQNRPGCNFSAKLVLLHLLLAMQQNPVDSHKKNTDLTEYSAWEGVIIRNCMKYIDSHMNKNIKVEDLCSHLGLSQAYLYKCFKKTFKLSTKEFLSVYRFRHIETELAQSNRPIHEISERFGYPSVYCFSSVFKKRYGISPLKYRQNCQIGITGSLELDNSDKIKKFD</sequence>
<accession>A0A1G9FSA9</accession>
<dbReference type="OrthoDB" id="9813413at2"/>